<dbReference type="SUPFAM" id="SSF47384">
    <property type="entry name" value="Homodimeric domain of signal transducing histidine kinase"/>
    <property type="match status" value="1"/>
</dbReference>
<accession>A0A1X0Y0Z2</accession>
<dbReference type="EMBL" id="NAAD01000014">
    <property type="protein sequence ID" value="ORJ58732.1"/>
    <property type="molecule type" value="Genomic_DNA"/>
</dbReference>
<dbReference type="Pfam" id="PF13426">
    <property type="entry name" value="PAS_9"/>
    <property type="match status" value="1"/>
</dbReference>
<evidence type="ECO:0000313" key="14">
    <source>
        <dbReference type="EMBL" id="ORJ58732.1"/>
    </source>
</evidence>
<evidence type="ECO:0000256" key="8">
    <source>
        <dbReference type="ARBA" id="ARBA00023012"/>
    </source>
</evidence>
<feature type="coiled-coil region" evidence="9">
    <location>
        <begin position="318"/>
        <end position="345"/>
    </location>
</feature>
<keyword evidence="3" id="KW-0597">Phosphoprotein</keyword>
<dbReference type="RefSeq" id="WP_085010961.1">
    <property type="nucleotide sequence ID" value="NZ_NAAD01000014.1"/>
</dbReference>
<sequence length="845" mass="95259">MSASAVRHPFPGSPATVICLLFCLLLLGPVAHSATAPLQLTHAEQSWLKRHARTIRVGMLPNYPPIEFTEQGRHQGLTADYLRLLEKRLDIHFLRIPARNWGELLQMALDHRIDLIGSIQQTPRRSRKLLFTSVYVRLPNVIITRKGGPKKLTEQQLAGKKVAVVRGYASESYLQKKVPKALLVAVNSDLDGLQQLAFGKVDALVSDLSVASWNIDQLGLSNLQASGFIDFRWDLRFGIRNDWPELQKILNKALDAIPQQDKDELFRHWVGLSPEKPFNRREIVIVALVLGLCLLLMLAIGLWNRMLGREVRRQTLALQQALERERNARTEADSKEAQLRELTDNLPQTVFETDCDGRITYVNNQALEWSGYSREQILSSRIQDFQHPDDQPRIEERIKVLLNGDDATGRLYRICLADGRFRNALIYARAIHSGNKPVGLRGILVDITERQQAEQELRESEERFREIFNATTEALFIHNAEDGRILDLNHTAEIMYRGNRQQLLASDVDTLSSGIAPYTRKDARHHLETAYREGPQVFEWHSRRLDGELFWTEVSLRATTIAGRQVMIAGVRDISQRKQMEEFMLQSEKMLTIGKLAAGIAHEINNPLAGVLQNLQILSLRLDPEGAANQDTAAETGLPPETLAAYLKQRQIPHIIDSATEAALHARTIVEDLLTFSRRPNRKRPVDLATVIKTALKLASTEFDPGQNFDFRHIRIEKRMASSLPMIQGTSDQLQQVVLNLLRNAAQAMIEAGTEKPTISITLEQHGQHILLQIKDNGPGMDEQTRLRIFEPFFSTRLGRGGTGLGLALVSYIVHQNHGGSISVESSPGRGCCFSIRLPIPREDS</sequence>
<dbReference type="SMART" id="SM00388">
    <property type="entry name" value="HisKA"/>
    <property type="match status" value="1"/>
</dbReference>
<dbReference type="PANTHER" id="PTHR43065">
    <property type="entry name" value="SENSOR HISTIDINE KINASE"/>
    <property type="match status" value="1"/>
</dbReference>
<dbReference type="Gene3D" id="1.10.287.130">
    <property type="match status" value="1"/>
</dbReference>
<dbReference type="InterPro" id="IPR004358">
    <property type="entry name" value="Sig_transdc_His_kin-like_C"/>
</dbReference>
<feature type="domain" description="Histidine kinase" evidence="11">
    <location>
        <begin position="599"/>
        <end position="842"/>
    </location>
</feature>
<dbReference type="Gene3D" id="3.30.565.10">
    <property type="entry name" value="Histidine kinase-like ATPase, C-terminal domain"/>
    <property type="match status" value="1"/>
</dbReference>
<dbReference type="Pfam" id="PF08447">
    <property type="entry name" value="PAS_3"/>
    <property type="match status" value="1"/>
</dbReference>
<feature type="domain" description="PAC" evidence="13">
    <location>
        <begin position="405"/>
        <end position="459"/>
    </location>
</feature>
<dbReference type="PROSITE" id="PS50113">
    <property type="entry name" value="PAC"/>
    <property type="match status" value="1"/>
</dbReference>
<dbReference type="PANTHER" id="PTHR43065:SF46">
    <property type="entry name" value="C4-DICARBOXYLATE TRANSPORT SENSOR PROTEIN DCTB"/>
    <property type="match status" value="1"/>
</dbReference>
<evidence type="ECO:0000256" key="5">
    <source>
        <dbReference type="ARBA" id="ARBA00022741"/>
    </source>
</evidence>
<dbReference type="GO" id="GO:0000155">
    <property type="term" value="F:phosphorelay sensor kinase activity"/>
    <property type="evidence" value="ECO:0007669"/>
    <property type="project" value="InterPro"/>
</dbReference>
<dbReference type="STRING" id="1969733.B5V00_11570"/>
<evidence type="ECO:0000256" key="6">
    <source>
        <dbReference type="ARBA" id="ARBA00022777"/>
    </source>
</evidence>
<keyword evidence="15" id="KW-1185">Reference proteome</keyword>
<dbReference type="InterPro" id="IPR036890">
    <property type="entry name" value="HATPase_C_sf"/>
</dbReference>
<evidence type="ECO:0000313" key="15">
    <source>
        <dbReference type="Proteomes" id="UP000193136"/>
    </source>
</evidence>
<dbReference type="SMART" id="SM00387">
    <property type="entry name" value="HATPase_c"/>
    <property type="match status" value="1"/>
</dbReference>
<name>A0A1X0Y0Z2_9BACT</name>
<keyword evidence="10" id="KW-0812">Transmembrane</keyword>
<keyword evidence="8" id="KW-0902">Two-component regulatory system</keyword>
<evidence type="ECO:0000256" key="10">
    <source>
        <dbReference type="SAM" id="Phobius"/>
    </source>
</evidence>
<evidence type="ECO:0000259" key="12">
    <source>
        <dbReference type="PROSITE" id="PS50112"/>
    </source>
</evidence>
<keyword evidence="10" id="KW-0472">Membrane</keyword>
<evidence type="ECO:0000256" key="1">
    <source>
        <dbReference type="ARBA" id="ARBA00000085"/>
    </source>
</evidence>
<dbReference type="SUPFAM" id="SSF55874">
    <property type="entry name" value="ATPase domain of HSP90 chaperone/DNA topoisomerase II/histidine kinase"/>
    <property type="match status" value="1"/>
</dbReference>
<dbReference type="EC" id="2.7.13.3" evidence="2"/>
<feature type="domain" description="PAS" evidence="12">
    <location>
        <begin position="335"/>
        <end position="405"/>
    </location>
</feature>
<dbReference type="Pfam" id="PF00497">
    <property type="entry name" value="SBP_bac_3"/>
    <property type="match status" value="1"/>
</dbReference>
<dbReference type="InterPro" id="IPR000014">
    <property type="entry name" value="PAS"/>
</dbReference>
<dbReference type="Pfam" id="PF00512">
    <property type="entry name" value="HisKA"/>
    <property type="match status" value="1"/>
</dbReference>
<dbReference type="PROSITE" id="PS50109">
    <property type="entry name" value="HIS_KIN"/>
    <property type="match status" value="1"/>
</dbReference>
<evidence type="ECO:0000256" key="3">
    <source>
        <dbReference type="ARBA" id="ARBA00022553"/>
    </source>
</evidence>
<keyword evidence="7" id="KW-0067">ATP-binding</keyword>
<evidence type="ECO:0000256" key="4">
    <source>
        <dbReference type="ARBA" id="ARBA00022679"/>
    </source>
</evidence>
<dbReference type="InterPro" id="IPR003594">
    <property type="entry name" value="HATPase_dom"/>
</dbReference>
<keyword evidence="10" id="KW-1133">Transmembrane helix</keyword>
<keyword evidence="6" id="KW-0418">Kinase</keyword>
<dbReference type="CDD" id="cd00130">
    <property type="entry name" value="PAS"/>
    <property type="match status" value="1"/>
</dbReference>
<evidence type="ECO:0000256" key="9">
    <source>
        <dbReference type="SAM" id="Coils"/>
    </source>
</evidence>
<dbReference type="SUPFAM" id="SSF53850">
    <property type="entry name" value="Periplasmic binding protein-like II"/>
    <property type="match status" value="1"/>
</dbReference>
<keyword evidence="4" id="KW-0808">Transferase</keyword>
<dbReference type="PROSITE" id="PS50112">
    <property type="entry name" value="PAS"/>
    <property type="match status" value="1"/>
</dbReference>
<dbReference type="NCBIfam" id="TIGR00229">
    <property type="entry name" value="sensory_box"/>
    <property type="match status" value="2"/>
</dbReference>
<proteinExistence type="predicted"/>
<protein>
    <recommendedName>
        <fullName evidence="2">histidine kinase</fullName>
        <ecNumber evidence="2">2.7.13.3</ecNumber>
    </recommendedName>
</protein>
<dbReference type="InterPro" id="IPR005467">
    <property type="entry name" value="His_kinase_dom"/>
</dbReference>
<dbReference type="InterPro" id="IPR036097">
    <property type="entry name" value="HisK_dim/P_sf"/>
</dbReference>
<dbReference type="InterPro" id="IPR035965">
    <property type="entry name" value="PAS-like_dom_sf"/>
</dbReference>
<dbReference type="SMART" id="SM00091">
    <property type="entry name" value="PAS"/>
    <property type="match status" value="2"/>
</dbReference>
<dbReference type="InterPro" id="IPR003661">
    <property type="entry name" value="HisK_dim/P_dom"/>
</dbReference>
<dbReference type="PRINTS" id="PR00344">
    <property type="entry name" value="BCTRLSENSOR"/>
</dbReference>
<dbReference type="SUPFAM" id="SSF55785">
    <property type="entry name" value="PYP-like sensor domain (PAS domain)"/>
    <property type="match status" value="2"/>
</dbReference>
<dbReference type="InterPro" id="IPR013655">
    <property type="entry name" value="PAS_fold_3"/>
</dbReference>
<reference evidence="14 15" key="1">
    <citation type="submission" date="2017-03" db="EMBL/GenBank/DDBJ databases">
        <title>Genome sequence of Geothermobacter sp. EPR-M, Deep-Sea Iron Reducer.</title>
        <authorList>
            <person name="Tully B."/>
            <person name="Savalia P."/>
            <person name="Abuyen K."/>
            <person name="Baughan C."/>
            <person name="Romero E."/>
            <person name="Ronkowski C."/>
            <person name="Torres B."/>
            <person name="Tremblay J."/>
            <person name="Trujillo A."/>
            <person name="Tyler M."/>
            <person name="Perez-Rodriguez I."/>
            <person name="Amend J."/>
        </authorList>
    </citation>
    <scope>NUCLEOTIDE SEQUENCE [LARGE SCALE GENOMIC DNA]</scope>
    <source>
        <strain evidence="14 15">EPR-M</strain>
    </source>
</reference>
<gene>
    <name evidence="14" type="ORF">B5V00_11570</name>
</gene>
<dbReference type="CDD" id="cd00082">
    <property type="entry name" value="HisKA"/>
    <property type="match status" value="1"/>
</dbReference>
<dbReference type="Proteomes" id="UP000193136">
    <property type="component" value="Unassembled WGS sequence"/>
</dbReference>
<dbReference type="Gene3D" id="3.40.190.10">
    <property type="entry name" value="Periplasmic binding protein-like II"/>
    <property type="match status" value="2"/>
</dbReference>
<keyword evidence="5" id="KW-0547">Nucleotide-binding</keyword>
<evidence type="ECO:0000256" key="2">
    <source>
        <dbReference type="ARBA" id="ARBA00012438"/>
    </source>
</evidence>
<dbReference type="AlphaFoldDB" id="A0A1X0Y0Z2"/>
<comment type="catalytic activity">
    <reaction evidence="1">
        <text>ATP + protein L-histidine = ADP + protein N-phospho-L-histidine.</text>
        <dbReference type="EC" id="2.7.13.3"/>
    </reaction>
</comment>
<dbReference type="InterPro" id="IPR001638">
    <property type="entry name" value="Solute-binding_3/MltF_N"/>
</dbReference>
<keyword evidence="9" id="KW-0175">Coiled coil</keyword>
<evidence type="ECO:0000259" key="11">
    <source>
        <dbReference type="PROSITE" id="PS50109"/>
    </source>
</evidence>
<dbReference type="OrthoDB" id="5287570at2"/>
<dbReference type="InterPro" id="IPR001610">
    <property type="entry name" value="PAC"/>
</dbReference>
<dbReference type="SMART" id="SM00086">
    <property type="entry name" value="PAC"/>
    <property type="match status" value="2"/>
</dbReference>
<feature type="transmembrane region" description="Helical" evidence="10">
    <location>
        <begin position="283"/>
        <end position="303"/>
    </location>
</feature>
<comment type="caution">
    <text evidence="14">The sequence shown here is derived from an EMBL/GenBank/DDBJ whole genome shotgun (WGS) entry which is preliminary data.</text>
</comment>
<dbReference type="InterPro" id="IPR000700">
    <property type="entry name" value="PAS-assoc_C"/>
</dbReference>
<dbReference type="SMART" id="SM00062">
    <property type="entry name" value="PBPb"/>
    <property type="match status" value="1"/>
</dbReference>
<evidence type="ECO:0000256" key="7">
    <source>
        <dbReference type="ARBA" id="ARBA00022840"/>
    </source>
</evidence>
<dbReference type="CDD" id="cd01007">
    <property type="entry name" value="PBP2_BvgS_HisK_like"/>
    <property type="match status" value="1"/>
</dbReference>
<dbReference type="Pfam" id="PF02518">
    <property type="entry name" value="HATPase_c"/>
    <property type="match status" value="1"/>
</dbReference>
<organism evidence="14 15">
    <name type="scientific">Geothermobacter hydrogeniphilus</name>
    <dbReference type="NCBI Taxonomy" id="1969733"/>
    <lineage>
        <taxon>Bacteria</taxon>
        <taxon>Pseudomonadati</taxon>
        <taxon>Thermodesulfobacteriota</taxon>
        <taxon>Desulfuromonadia</taxon>
        <taxon>Desulfuromonadales</taxon>
        <taxon>Geothermobacteraceae</taxon>
        <taxon>Geothermobacter</taxon>
    </lineage>
</organism>
<dbReference type="Gene3D" id="3.30.450.20">
    <property type="entry name" value="PAS domain"/>
    <property type="match status" value="2"/>
</dbReference>
<evidence type="ECO:0000259" key="13">
    <source>
        <dbReference type="PROSITE" id="PS50113"/>
    </source>
</evidence>